<accession>A0A1X2H7M5</accession>
<evidence type="ECO:0000313" key="3">
    <source>
        <dbReference type="Proteomes" id="UP000242180"/>
    </source>
</evidence>
<dbReference type="EMBL" id="MCGN01000007">
    <property type="protein sequence ID" value="ORY94508.1"/>
    <property type="molecule type" value="Genomic_DNA"/>
</dbReference>
<evidence type="ECO:0000256" key="1">
    <source>
        <dbReference type="SAM" id="Phobius"/>
    </source>
</evidence>
<feature type="transmembrane region" description="Helical" evidence="1">
    <location>
        <begin position="7"/>
        <end position="26"/>
    </location>
</feature>
<protein>
    <submittedName>
        <fullName evidence="2">Uncharacterized protein</fullName>
    </submittedName>
</protein>
<gene>
    <name evidence="2" type="ORF">BCR43DRAFT_322925</name>
</gene>
<dbReference type="Proteomes" id="UP000242180">
    <property type="component" value="Unassembled WGS sequence"/>
</dbReference>
<name>A0A1X2H7M5_SYNRA</name>
<evidence type="ECO:0000313" key="2">
    <source>
        <dbReference type="EMBL" id="ORY94508.1"/>
    </source>
</evidence>
<comment type="caution">
    <text evidence="2">The sequence shown here is derived from an EMBL/GenBank/DDBJ whole genome shotgun (WGS) entry which is preliminary data.</text>
</comment>
<keyword evidence="3" id="KW-1185">Reference proteome</keyword>
<sequence>MDGWGSGLLIARISYFFLIPFSLLPFSLYLVFVLYLHSSVLPAIGPICLLPMMVHTKTRNRIGEKNDGGKEAKGSD</sequence>
<keyword evidence="1" id="KW-1133">Transmembrane helix</keyword>
<keyword evidence="1" id="KW-0812">Transmembrane</keyword>
<dbReference type="AlphaFoldDB" id="A0A1X2H7M5"/>
<proteinExistence type="predicted"/>
<organism evidence="2 3">
    <name type="scientific">Syncephalastrum racemosum</name>
    <name type="common">Filamentous fungus</name>
    <dbReference type="NCBI Taxonomy" id="13706"/>
    <lineage>
        <taxon>Eukaryota</taxon>
        <taxon>Fungi</taxon>
        <taxon>Fungi incertae sedis</taxon>
        <taxon>Mucoromycota</taxon>
        <taxon>Mucoromycotina</taxon>
        <taxon>Mucoromycetes</taxon>
        <taxon>Mucorales</taxon>
        <taxon>Syncephalastraceae</taxon>
        <taxon>Syncephalastrum</taxon>
    </lineage>
</organism>
<keyword evidence="1" id="KW-0472">Membrane</keyword>
<reference evidence="2 3" key="1">
    <citation type="submission" date="2016-07" db="EMBL/GenBank/DDBJ databases">
        <title>Pervasive Adenine N6-methylation of Active Genes in Fungi.</title>
        <authorList>
            <consortium name="DOE Joint Genome Institute"/>
            <person name="Mondo S.J."/>
            <person name="Dannebaum R.O."/>
            <person name="Kuo R.C."/>
            <person name="Labutti K."/>
            <person name="Haridas S."/>
            <person name="Kuo A."/>
            <person name="Salamov A."/>
            <person name="Ahrendt S.R."/>
            <person name="Lipzen A."/>
            <person name="Sullivan W."/>
            <person name="Andreopoulos W.B."/>
            <person name="Clum A."/>
            <person name="Lindquist E."/>
            <person name="Daum C."/>
            <person name="Ramamoorthy G.K."/>
            <person name="Gryganskyi A."/>
            <person name="Culley D."/>
            <person name="Magnuson J.K."/>
            <person name="James T.Y."/>
            <person name="O'Malley M.A."/>
            <person name="Stajich J.E."/>
            <person name="Spatafora J.W."/>
            <person name="Visel A."/>
            <person name="Grigoriev I.V."/>
        </authorList>
    </citation>
    <scope>NUCLEOTIDE SEQUENCE [LARGE SCALE GENOMIC DNA]</scope>
    <source>
        <strain evidence="2 3">NRRL 2496</strain>
    </source>
</reference>
<dbReference type="InParanoid" id="A0A1X2H7M5"/>